<dbReference type="GO" id="GO:0052621">
    <property type="term" value="F:diguanylate cyclase activity"/>
    <property type="evidence" value="ECO:0007669"/>
    <property type="project" value="TreeGrafter"/>
</dbReference>
<feature type="transmembrane region" description="Helical" evidence="1">
    <location>
        <begin position="183"/>
        <end position="200"/>
    </location>
</feature>
<dbReference type="Gene3D" id="3.30.70.270">
    <property type="match status" value="1"/>
</dbReference>
<dbReference type="FunFam" id="3.30.70.270:FF:000001">
    <property type="entry name" value="Diguanylate cyclase domain protein"/>
    <property type="match status" value="1"/>
</dbReference>
<feature type="transmembrane region" description="Helical" evidence="1">
    <location>
        <begin position="37"/>
        <end position="58"/>
    </location>
</feature>
<evidence type="ECO:0000259" key="2">
    <source>
        <dbReference type="PROSITE" id="PS50887"/>
    </source>
</evidence>
<accession>A0A7Z7PPY8</accession>
<dbReference type="InterPro" id="IPR050469">
    <property type="entry name" value="Diguanylate_Cyclase"/>
</dbReference>
<organism evidence="3 4">
    <name type="scientific">Mesotoga infera</name>
    <dbReference type="NCBI Taxonomy" id="1236046"/>
    <lineage>
        <taxon>Bacteria</taxon>
        <taxon>Thermotogati</taxon>
        <taxon>Thermotogota</taxon>
        <taxon>Thermotogae</taxon>
        <taxon>Kosmotogales</taxon>
        <taxon>Kosmotogaceae</taxon>
        <taxon>Mesotoga</taxon>
    </lineage>
</organism>
<dbReference type="PANTHER" id="PTHR45138:SF9">
    <property type="entry name" value="DIGUANYLATE CYCLASE DGCM-RELATED"/>
    <property type="match status" value="1"/>
</dbReference>
<feature type="transmembrane region" description="Helical" evidence="1">
    <location>
        <begin position="70"/>
        <end position="91"/>
    </location>
</feature>
<dbReference type="KEGG" id="minf:MESINF_0431"/>
<dbReference type="NCBIfam" id="TIGR00254">
    <property type="entry name" value="GGDEF"/>
    <property type="match status" value="1"/>
</dbReference>
<dbReference type="InterPro" id="IPR043128">
    <property type="entry name" value="Rev_trsase/Diguanyl_cyclase"/>
</dbReference>
<dbReference type="SMART" id="SM00267">
    <property type="entry name" value="GGDEF"/>
    <property type="match status" value="1"/>
</dbReference>
<dbReference type="InterPro" id="IPR029787">
    <property type="entry name" value="Nucleotide_cyclase"/>
</dbReference>
<feature type="domain" description="GGDEF" evidence="2">
    <location>
        <begin position="261"/>
        <end position="393"/>
    </location>
</feature>
<dbReference type="PROSITE" id="PS50887">
    <property type="entry name" value="GGDEF"/>
    <property type="match status" value="1"/>
</dbReference>
<name>A0A7Z7PPY8_9BACT</name>
<evidence type="ECO:0000256" key="1">
    <source>
        <dbReference type="SAM" id="Phobius"/>
    </source>
</evidence>
<reference evidence="3 4" key="1">
    <citation type="submission" date="2017-01" db="EMBL/GenBank/DDBJ databases">
        <authorList>
            <person name="Erauso G."/>
        </authorList>
    </citation>
    <scope>NUCLEOTIDE SEQUENCE [LARGE SCALE GENOMIC DNA]</scope>
    <source>
        <strain evidence="3">MESINF1</strain>
    </source>
</reference>
<keyword evidence="1" id="KW-0472">Membrane</keyword>
<dbReference type="SUPFAM" id="SSF55073">
    <property type="entry name" value="Nucleotide cyclase"/>
    <property type="match status" value="1"/>
</dbReference>
<protein>
    <submittedName>
        <fullName evidence="3">Putative Diguanylate cyclase (GGDEF) domain-containing protein</fullName>
    </submittedName>
</protein>
<proteinExistence type="predicted"/>
<feature type="transmembrane region" description="Helical" evidence="1">
    <location>
        <begin position="130"/>
        <end position="148"/>
    </location>
</feature>
<evidence type="ECO:0000313" key="4">
    <source>
        <dbReference type="Proteomes" id="UP000250796"/>
    </source>
</evidence>
<dbReference type="CDD" id="cd01949">
    <property type="entry name" value="GGDEF"/>
    <property type="match status" value="1"/>
</dbReference>
<feature type="transmembrane region" description="Helical" evidence="1">
    <location>
        <begin position="153"/>
        <end position="171"/>
    </location>
</feature>
<dbReference type="InterPro" id="IPR000160">
    <property type="entry name" value="GGDEF_dom"/>
</dbReference>
<dbReference type="AlphaFoldDB" id="A0A7Z7PPY8"/>
<dbReference type="EMBL" id="LS974202">
    <property type="protein sequence ID" value="SSC11880.1"/>
    <property type="molecule type" value="Genomic_DNA"/>
</dbReference>
<keyword evidence="1" id="KW-0812">Transmembrane</keyword>
<keyword evidence="1" id="KW-1133">Transmembrane helix</keyword>
<dbReference type="Pfam" id="PF00990">
    <property type="entry name" value="GGDEF"/>
    <property type="match status" value="1"/>
</dbReference>
<keyword evidence="4" id="KW-1185">Reference proteome</keyword>
<evidence type="ECO:0000313" key="3">
    <source>
        <dbReference type="EMBL" id="SSC11880.1"/>
    </source>
</evidence>
<gene>
    <name evidence="3" type="ORF">MESINF_0431</name>
</gene>
<dbReference type="PANTHER" id="PTHR45138">
    <property type="entry name" value="REGULATORY COMPONENTS OF SENSORY TRANSDUCTION SYSTEM"/>
    <property type="match status" value="1"/>
</dbReference>
<feature type="transmembrane region" description="Helical" evidence="1">
    <location>
        <begin position="103"/>
        <end position="124"/>
    </location>
</feature>
<sequence length="393" mass="45048">MDSSASKLRTFINLIRKERSQNNSIVQKALETNLRRMYYLALVVIPMHIAYVVMFWITEPSSGEEAVWRTGIIVVHSIHLIVSLALAIIISRAKRQNHLSNKAVFIQYAFIVSLSAMAISLVTIDQHVTTNITPFLVLCLGLAVIFLLRPTSAFIIFSVVLTAYLLLIGIVQKEPAILLTNRVNGITFVVFGMYLSLILWNTTRKNLFQEEEIKRQQKELEEKNAELQRLAFFDTLTGLYNRRKWFEFAEEESRLICRYNIRSSVVLMDIDHFKKINDDYGHPIGDKILKEIADLLKKNLRAVDKLCRWGGEEFIFLLPNTSVEEARKVAEKLRTLIEQAEFSIDGESIRVKASFGIASIKCEENPIDRAYERVDRALYMAKQGGRNIVVSET</sequence>
<dbReference type="Proteomes" id="UP000250796">
    <property type="component" value="Chromosome MESINF"/>
</dbReference>